<dbReference type="NCBIfam" id="TIGR00526">
    <property type="entry name" value="folB_dom"/>
    <property type="match status" value="1"/>
</dbReference>
<dbReference type="PANTHER" id="PTHR42844">
    <property type="entry name" value="DIHYDRONEOPTERIN ALDOLASE 1-RELATED"/>
    <property type="match status" value="1"/>
</dbReference>
<comment type="catalytic activity">
    <reaction evidence="1 6">
        <text>7,8-dihydroneopterin = 6-hydroxymethyl-7,8-dihydropterin + glycolaldehyde</text>
        <dbReference type="Rhea" id="RHEA:10540"/>
        <dbReference type="ChEBI" id="CHEBI:17001"/>
        <dbReference type="ChEBI" id="CHEBI:17071"/>
        <dbReference type="ChEBI" id="CHEBI:44841"/>
        <dbReference type="EC" id="4.1.2.25"/>
    </reaction>
</comment>
<dbReference type="GO" id="GO:0004150">
    <property type="term" value="F:dihydroneopterin aldolase activity"/>
    <property type="evidence" value="ECO:0007669"/>
    <property type="project" value="UniProtKB-EC"/>
</dbReference>
<evidence type="ECO:0000313" key="8">
    <source>
        <dbReference type="EMBL" id="MCG2588476.1"/>
    </source>
</evidence>
<dbReference type="Pfam" id="PF02152">
    <property type="entry name" value="FolB"/>
    <property type="match status" value="1"/>
</dbReference>
<dbReference type="SUPFAM" id="SSF55620">
    <property type="entry name" value="Tetrahydrobiopterin biosynthesis enzymes-like"/>
    <property type="match status" value="1"/>
</dbReference>
<keyword evidence="5 6" id="KW-0456">Lyase</keyword>
<dbReference type="EMBL" id="JAKLWS010000007">
    <property type="protein sequence ID" value="MCG2588476.1"/>
    <property type="molecule type" value="Genomic_DNA"/>
</dbReference>
<protein>
    <recommendedName>
        <fullName evidence="6">7,8-dihydroneopterin aldolase</fullName>
        <ecNumber evidence="6">4.1.2.25</ecNumber>
    </recommendedName>
</protein>
<evidence type="ECO:0000256" key="3">
    <source>
        <dbReference type="ARBA" id="ARBA00005708"/>
    </source>
</evidence>
<comment type="similarity">
    <text evidence="3 6">Belongs to the DHNA family.</text>
</comment>
<dbReference type="SMART" id="SM00905">
    <property type="entry name" value="FolB"/>
    <property type="match status" value="1"/>
</dbReference>
<reference evidence="8" key="1">
    <citation type="submission" date="2022-01" db="EMBL/GenBank/DDBJ databases">
        <authorList>
            <person name="Wang Y."/>
        </authorList>
    </citation>
    <scope>NUCLEOTIDE SEQUENCE</scope>
    <source>
        <strain evidence="8">WB101</strain>
    </source>
</reference>
<keyword evidence="9" id="KW-1185">Reference proteome</keyword>
<comment type="function">
    <text evidence="6">Catalyzes the conversion of 7,8-dihydroneopterin to 6-hydroxymethyl-7,8-dihydropterin.</text>
</comment>
<keyword evidence="4 6" id="KW-0289">Folate biosynthesis</keyword>
<evidence type="ECO:0000256" key="2">
    <source>
        <dbReference type="ARBA" id="ARBA00005013"/>
    </source>
</evidence>
<gene>
    <name evidence="8" type="primary">folB</name>
    <name evidence="8" type="ORF">L6773_07870</name>
</gene>
<dbReference type="PANTHER" id="PTHR42844:SF1">
    <property type="entry name" value="DIHYDRONEOPTERIN ALDOLASE 1-RELATED"/>
    <property type="match status" value="1"/>
</dbReference>
<proteinExistence type="inferred from homology"/>
<accession>A0ABS9KCA4</accession>
<feature type="domain" description="Dihydroneopterin aldolase/epimerase" evidence="7">
    <location>
        <begin position="31"/>
        <end position="144"/>
    </location>
</feature>
<dbReference type="NCBIfam" id="TIGR00525">
    <property type="entry name" value="folB"/>
    <property type="match status" value="1"/>
</dbReference>
<evidence type="ECO:0000256" key="6">
    <source>
        <dbReference type="RuleBase" id="RU362079"/>
    </source>
</evidence>
<reference evidence="8" key="2">
    <citation type="submission" date="2024-05" db="EMBL/GenBank/DDBJ databases">
        <title>Rhodohalobacter halophilus gen. nov., sp. nov., a moderately halophilic member of the family Balneolaceae.</title>
        <authorList>
            <person name="Xia J."/>
        </authorList>
    </citation>
    <scope>NUCLEOTIDE SEQUENCE</scope>
    <source>
        <strain evidence="8">WB101</strain>
    </source>
</reference>
<evidence type="ECO:0000256" key="5">
    <source>
        <dbReference type="ARBA" id="ARBA00023239"/>
    </source>
</evidence>
<evidence type="ECO:0000256" key="4">
    <source>
        <dbReference type="ARBA" id="ARBA00022909"/>
    </source>
</evidence>
<comment type="caution">
    <text evidence="8">The sequence shown here is derived from an EMBL/GenBank/DDBJ whole genome shotgun (WGS) entry which is preliminary data.</text>
</comment>
<name>A0ABS9KCA4_9BACT</name>
<evidence type="ECO:0000313" key="9">
    <source>
        <dbReference type="Proteomes" id="UP001165366"/>
    </source>
</evidence>
<dbReference type="InterPro" id="IPR006156">
    <property type="entry name" value="Dihydroneopterin_aldolase"/>
</dbReference>
<dbReference type="Proteomes" id="UP001165366">
    <property type="component" value="Unassembled WGS sequence"/>
</dbReference>
<evidence type="ECO:0000256" key="1">
    <source>
        <dbReference type="ARBA" id="ARBA00001353"/>
    </source>
</evidence>
<dbReference type="InterPro" id="IPR006157">
    <property type="entry name" value="FolB_dom"/>
</dbReference>
<comment type="pathway">
    <text evidence="2 6">Cofactor biosynthesis; tetrahydrofolate biosynthesis; 2-amino-4-hydroxy-6-hydroxymethyl-7,8-dihydropteridine diphosphate from 7,8-dihydroneopterin triphosphate: step 3/4.</text>
</comment>
<dbReference type="EC" id="4.1.2.25" evidence="6"/>
<organism evidence="8 9">
    <name type="scientific">Rhodohalobacter sulfatireducens</name>
    <dbReference type="NCBI Taxonomy" id="2911366"/>
    <lineage>
        <taxon>Bacteria</taxon>
        <taxon>Pseudomonadati</taxon>
        <taxon>Balneolota</taxon>
        <taxon>Balneolia</taxon>
        <taxon>Balneolales</taxon>
        <taxon>Balneolaceae</taxon>
        <taxon>Rhodohalobacter</taxon>
    </lineage>
</organism>
<evidence type="ECO:0000259" key="7">
    <source>
        <dbReference type="SMART" id="SM00905"/>
    </source>
</evidence>
<sequence>MEFLISAFDTQTTSPYLTQQKSINPLHLDTITLKSLEFYAKHGYYDKERREGNHFELDVIAKGNFKEAIKDDDLNQTFNYEIVKEVAQRVFKGPSEKLIESLCSRIGNEIFERSTITKELTISLRKLNPPIGVPAEYAEITMRWNR</sequence>
<dbReference type="Gene3D" id="3.30.1130.10">
    <property type="match status" value="1"/>
</dbReference>
<dbReference type="RefSeq" id="WP_237853318.1">
    <property type="nucleotide sequence ID" value="NZ_JAKLWS010000007.1"/>
</dbReference>
<dbReference type="InterPro" id="IPR043133">
    <property type="entry name" value="GTP-CH-I_C/QueF"/>
</dbReference>